<feature type="coiled-coil region" evidence="7">
    <location>
        <begin position="60"/>
        <end position="235"/>
    </location>
</feature>
<dbReference type="Gene3D" id="1.20.5.500">
    <property type="entry name" value="Single helix bin"/>
    <property type="match status" value="1"/>
</dbReference>
<evidence type="ECO:0000313" key="10">
    <source>
        <dbReference type="EMBL" id="CAB3400866.1"/>
    </source>
</evidence>
<dbReference type="Gene3D" id="2.60.40.1260">
    <property type="entry name" value="Lamin Tail domain"/>
    <property type="match status" value="1"/>
</dbReference>
<dbReference type="InterPro" id="IPR016451">
    <property type="entry name" value="Intermed_filament_ifa/ifb"/>
</dbReference>
<keyword evidence="2" id="KW-0963">Cytoplasm</keyword>
<name>A0A8S1ELM4_9PELO</name>
<dbReference type="Gene3D" id="1.20.5.1160">
    <property type="entry name" value="Vasodilator-stimulated phosphoprotein"/>
    <property type="match status" value="2"/>
</dbReference>
<dbReference type="FunFam" id="1.20.5.1160:FF:000023">
    <property type="entry name" value="Intermediate filament protein ifa-1"/>
    <property type="match status" value="1"/>
</dbReference>
<dbReference type="GO" id="GO:0005737">
    <property type="term" value="C:cytoplasm"/>
    <property type="evidence" value="ECO:0007669"/>
    <property type="project" value="UniProtKB-SubCell"/>
</dbReference>
<evidence type="ECO:0000256" key="6">
    <source>
        <dbReference type="RuleBase" id="RU000685"/>
    </source>
</evidence>
<dbReference type="FunFam" id="1.20.5.1160:FF:000016">
    <property type="entry name" value="Intermediate filament protein A"/>
    <property type="match status" value="1"/>
</dbReference>
<dbReference type="Pfam" id="PF00038">
    <property type="entry name" value="Filament"/>
    <property type="match status" value="1"/>
</dbReference>
<evidence type="ECO:0000256" key="1">
    <source>
        <dbReference type="ARBA" id="ARBA00004496"/>
    </source>
</evidence>
<dbReference type="PANTHER" id="PTHR45721">
    <property type="entry name" value="LAMIN DM0-RELATED"/>
    <property type="match status" value="1"/>
</dbReference>
<dbReference type="InterPro" id="IPR036415">
    <property type="entry name" value="Lamin_tail_dom_sf"/>
</dbReference>
<dbReference type="InterPro" id="IPR039008">
    <property type="entry name" value="IF_rod_dom"/>
</dbReference>
<dbReference type="FunFam" id="1.20.5.170:FF:000058">
    <property type="entry name" value="Intermediate filament protein B"/>
    <property type="match status" value="1"/>
</dbReference>
<dbReference type="Pfam" id="PF00932">
    <property type="entry name" value="LTD"/>
    <property type="match status" value="1"/>
</dbReference>
<dbReference type="PROSITE" id="PS51842">
    <property type="entry name" value="IF_ROD_2"/>
    <property type="match status" value="1"/>
</dbReference>
<evidence type="ECO:0000256" key="7">
    <source>
        <dbReference type="SAM" id="Coils"/>
    </source>
</evidence>
<evidence type="ECO:0000256" key="5">
    <source>
        <dbReference type="PIRNR" id="PIRNR005546"/>
    </source>
</evidence>
<dbReference type="GO" id="GO:0005652">
    <property type="term" value="C:nuclear lamina"/>
    <property type="evidence" value="ECO:0007669"/>
    <property type="project" value="TreeGrafter"/>
</dbReference>
<dbReference type="SMART" id="SM01391">
    <property type="entry name" value="Filament"/>
    <property type="match status" value="1"/>
</dbReference>
<comment type="caution">
    <text evidence="10">The sequence shown here is derived from an EMBL/GenBank/DDBJ whole genome shotgun (WGS) entry which is preliminary data.</text>
</comment>
<dbReference type="GO" id="GO:0007097">
    <property type="term" value="P:nuclear migration"/>
    <property type="evidence" value="ECO:0007669"/>
    <property type="project" value="TreeGrafter"/>
</dbReference>
<accession>A0A8S1ELM4</accession>
<dbReference type="PROSITE" id="PS51841">
    <property type="entry name" value="LTD"/>
    <property type="match status" value="1"/>
</dbReference>
<dbReference type="GO" id="GO:0005200">
    <property type="term" value="F:structural constituent of cytoskeleton"/>
    <property type="evidence" value="ECO:0007669"/>
    <property type="project" value="TreeGrafter"/>
</dbReference>
<dbReference type="PIRSF" id="PIRSF005546">
    <property type="entry name" value="Intermed_filamnt_Ifb-2"/>
    <property type="match status" value="1"/>
</dbReference>
<feature type="domain" description="IF rod" evidence="9">
    <location>
        <begin position="70"/>
        <end position="423"/>
    </location>
</feature>
<sequence length="575" mass="66444">MAEYHSSITMRPTFNRTMHSQSTTTYGSTISGGTSRTMKVTEVAGSALTSGVSPFGGNAASSIRESRAREKKEMSELNDRLASYIEKVRFLEAQNRKMEKDLDLLRGKWGQDSTSVKVMFETELRSASELIQDSEKDRAKLEDEIRKLTSEHNNYRNKMHEAERAHDVTKKELDDVLARLGALESEIDLLKRRISLFEENVGHLKRENHRLIGELQQARNAVEHETLNRIDYQNQVQTLLEECDFVKRVHDSEIHDLLIMASRDTTIENREYFKNELSSAIRDIRNEYDQINNVHRTDIESWYKLKVQEIHTQASRTNLEQNYAREEVKRLRTTLGDMRGKMADMEGRNLLLEKQIDDLKYQMEEDMRSYEQALIDKDTNINKMRDESKILMVELQMLIDTKQTLDAEIAIYRKMLEGEENRAGLRQLVEQVVKTTSISQTKELESMRVLKGETTTHSSYSRSAKGNVVIQEVSPDGKYIAVENISRKDENIGDWKLRRKVAGKREIVFTFPRDFILKPQKIVKIFARGQGVYSPPDSLVYDGEDNFGTGTDVQTILYNREGEERASHSQRASHT</sequence>
<evidence type="ECO:0000256" key="3">
    <source>
        <dbReference type="ARBA" id="ARBA00022754"/>
    </source>
</evidence>
<evidence type="ECO:0000256" key="4">
    <source>
        <dbReference type="ARBA" id="ARBA00023054"/>
    </source>
</evidence>
<dbReference type="GO" id="GO:0005882">
    <property type="term" value="C:intermediate filament"/>
    <property type="evidence" value="ECO:0007669"/>
    <property type="project" value="UniProtKB-UniRule"/>
</dbReference>
<keyword evidence="11" id="KW-1185">Reference proteome</keyword>
<dbReference type="PANTHER" id="PTHR45721:SF8">
    <property type="entry name" value="INTERMEDIATE FILAMENT PROTEIN IFA-4"/>
    <property type="match status" value="1"/>
</dbReference>
<dbReference type="EMBL" id="CADEPM010000002">
    <property type="protein sequence ID" value="CAB3400866.1"/>
    <property type="molecule type" value="Genomic_DNA"/>
</dbReference>
<keyword evidence="4 5" id="KW-0175">Coiled coil</keyword>
<dbReference type="GO" id="GO:0090435">
    <property type="term" value="P:protein localization to nuclear envelope"/>
    <property type="evidence" value="ECO:0007669"/>
    <property type="project" value="TreeGrafter"/>
</dbReference>
<dbReference type="GO" id="GO:0051664">
    <property type="term" value="P:nuclear pore localization"/>
    <property type="evidence" value="ECO:0007669"/>
    <property type="project" value="TreeGrafter"/>
</dbReference>
<dbReference type="SUPFAM" id="SSF74853">
    <property type="entry name" value="Lamin A/C globular tail domain"/>
    <property type="match status" value="1"/>
</dbReference>
<dbReference type="Gene3D" id="1.20.5.170">
    <property type="match status" value="1"/>
</dbReference>
<protein>
    <submittedName>
        <fullName evidence="10">Uncharacterized protein</fullName>
    </submittedName>
</protein>
<dbReference type="InterPro" id="IPR018039">
    <property type="entry name" value="IF_conserved"/>
</dbReference>
<dbReference type="FunFam" id="2.60.40.1260:FF:000003">
    <property type="entry name" value="Intermediate filament protein A"/>
    <property type="match status" value="1"/>
</dbReference>
<dbReference type="AlphaFoldDB" id="A0A8S1ELM4"/>
<dbReference type="GO" id="GO:0031507">
    <property type="term" value="P:heterochromatin formation"/>
    <property type="evidence" value="ECO:0007669"/>
    <property type="project" value="TreeGrafter"/>
</dbReference>
<comment type="similarity">
    <text evidence="5 6">Belongs to the intermediate filament family.</text>
</comment>
<dbReference type="SUPFAM" id="SSF57997">
    <property type="entry name" value="Tropomyosin"/>
    <property type="match status" value="1"/>
</dbReference>
<gene>
    <name evidence="10" type="ORF">CBOVIS_LOCUS3705</name>
</gene>
<evidence type="ECO:0000313" key="11">
    <source>
        <dbReference type="Proteomes" id="UP000494206"/>
    </source>
</evidence>
<dbReference type="OrthoDB" id="2441647at2759"/>
<comment type="subcellular location">
    <subcellularLocation>
        <location evidence="1">Cytoplasm</location>
    </subcellularLocation>
</comment>
<organism evidence="10 11">
    <name type="scientific">Caenorhabditis bovis</name>
    <dbReference type="NCBI Taxonomy" id="2654633"/>
    <lineage>
        <taxon>Eukaryota</taxon>
        <taxon>Metazoa</taxon>
        <taxon>Ecdysozoa</taxon>
        <taxon>Nematoda</taxon>
        <taxon>Chromadorea</taxon>
        <taxon>Rhabditida</taxon>
        <taxon>Rhabditina</taxon>
        <taxon>Rhabditomorpha</taxon>
        <taxon>Rhabditoidea</taxon>
        <taxon>Rhabditidae</taxon>
        <taxon>Peloderinae</taxon>
        <taxon>Caenorhabditis</taxon>
    </lineage>
</organism>
<dbReference type="Proteomes" id="UP000494206">
    <property type="component" value="Unassembled WGS sequence"/>
</dbReference>
<dbReference type="SUPFAM" id="SSF64593">
    <property type="entry name" value="Intermediate filament protein, coiled coil region"/>
    <property type="match status" value="2"/>
</dbReference>
<reference evidence="10 11" key="1">
    <citation type="submission" date="2020-04" db="EMBL/GenBank/DDBJ databases">
        <authorList>
            <person name="Laetsch R D."/>
            <person name="Stevens L."/>
            <person name="Kumar S."/>
            <person name="Blaxter L. M."/>
        </authorList>
    </citation>
    <scope>NUCLEOTIDE SEQUENCE [LARGE SCALE GENOMIC DNA]</scope>
</reference>
<evidence type="ECO:0000256" key="2">
    <source>
        <dbReference type="ARBA" id="ARBA00022490"/>
    </source>
</evidence>
<feature type="coiled-coil region" evidence="7">
    <location>
        <begin position="342"/>
        <end position="422"/>
    </location>
</feature>
<feature type="domain" description="LTD" evidence="8">
    <location>
        <begin position="456"/>
        <end position="572"/>
    </location>
</feature>
<dbReference type="InterPro" id="IPR001322">
    <property type="entry name" value="Lamin_tail_dom"/>
</dbReference>
<dbReference type="PROSITE" id="PS00226">
    <property type="entry name" value="IF_ROD_1"/>
    <property type="match status" value="1"/>
</dbReference>
<evidence type="ECO:0000259" key="8">
    <source>
        <dbReference type="PROSITE" id="PS51841"/>
    </source>
</evidence>
<keyword evidence="3 5" id="KW-0403">Intermediate filament</keyword>
<dbReference type="GO" id="GO:0006998">
    <property type="term" value="P:nuclear envelope organization"/>
    <property type="evidence" value="ECO:0007669"/>
    <property type="project" value="TreeGrafter"/>
</dbReference>
<proteinExistence type="inferred from homology"/>
<evidence type="ECO:0000259" key="9">
    <source>
        <dbReference type="PROSITE" id="PS51842"/>
    </source>
</evidence>